<dbReference type="RefSeq" id="WP_115640375.1">
    <property type="nucleotide sequence ID" value="NZ_UFWZ01000001.1"/>
</dbReference>
<name>A0A381J735_9CLOT</name>
<keyword evidence="11" id="KW-1185">Reference proteome</keyword>
<evidence type="ECO:0000256" key="2">
    <source>
        <dbReference type="ARBA" id="ARBA00005051"/>
    </source>
</evidence>
<keyword evidence="6 10" id="KW-0418">Kinase</keyword>
<dbReference type="PANTHER" id="PTHR43071:SF1">
    <property type="entry name" value="2-AMINO-4-HYDROXY-6-HYDROXYMETHYLDIHYDROPTERIDINE PYROPHOSPHOKINASE"/>
    <property type="match status" value="1"/>
</dbReference>
<evidence type="ECO:0000313" key="10">
    <source>
        <dbReference type="EMBL" id="SUY46033.1"/>
    </source>
</evidence>
<keyword evidence="8" id="KW-0289">Folate biosynthesis</keyword>
<dbReference type="Gene3D" id="3.30.70.560">
    <property type="entry name" value="7,8-Dihydro-6-hydroxymethylpterin-pyrophosphokinase HPPK"/>
    <property type="match status" value="1"/>
</dbReference>
<evidence type="ECO:0000256" key="4">
    <source>
        <dbReference type="ARBA" id="ARBA00022679"/>
    </source>
</evidence>
<dbReference type="GO" id="GO:0046654">
    <property type="term" value="P:tetrahydrofolate biosynthetic process"/>
    <property type="evidence" value="ECO:0007669"/>
    <property type="project" value="UniProtKB-UniPathway"/>
</dbReference>
<dbReference type="EMBL" id="UFWZ01000001">
    <property type="protein sequence ID" value="SUY46033.1"/>
    <property type="molecule type" value="Genomic_DNA"/>
</dbReference>
<organism evidence="10 11">
    <name type="scientific">Clostridium putrefaciens</name>
    <dbReference type="NCBI Taxonomy" id="99675"/>
    <lineage>
        <taxon>Bacteria</taxon>
        <taxon>Bacillati</taxon>
        <taxon>Bacillota</taxon>
        <taxon>Clostridia</taxon>
        <taxon>Eubacteriales</taxon>
        <taxon>Clostridiaceae</taxon>
        <taxon>Clostridium</taxon>
    </lineage>
</organism>
<keyword evidence="7" id="KW-0067">ATP-binding</keyword>
<evidence type="ECO:0000256" key="6">
    <source>
        <dbReference type="ARBA" id="ARBA00022777"/>
    </source>
</evidence>
<dbReference type="GO" id="GO:0003848">
    <property type="term" value="F:2-amino-4-hydroxy-6-hydroxymethyldihydropteridine diphosphokinase activity"/>
    <property type="evidence" value="ECO:0007669"/>
    <property type="project" value="UniProtKB-EC"/>
</dbReference>
<reference evidence="10 11" key="1">
    <citation type="submission" date="2018-06" db="EMBL/GenBank/DDBJ databases">
        <authorList>
            <consortium name="Pathogen Informatics"/>
            <person name="Doyle S."/>
        </authorList>
    </citation>
    <scope>NUCLEOTIDE SEQUENCE [LARGE SCALE GENOMIC DNA]</scope>
    <source>
        <strain evidence="10 11">NCTC9836</strain>
    </source>
</reference>
<dbReference type="GO" id="GO:0005524">
    <property type="term" value="F:ATP binding"/>
    <property type="evidence" value="ECO:0007669"/>
    <property type="project" value="UniProtKB-KW"/>
</dbReference>
<dbReference type="EC" id="2.7.6.3" evidence="3"/>
<protein>
    <recommendedName>
        <fullName evidence="3">2-amino-4-hydroxy-6-hydroxymethyldihydropteridine diphosphokinase</fullName>
        <ecNumber evidence="3">2.7.6.3</ecNumber>
    </recommendedName>
</protein>
<keyword evidence="5" id="KW-0547">Nucleotide-binding</keyword>
<feature type="domain" description="7,8-dihydro-6-hydroxymethylpterin-pyrophosphokinase" evidence="9">
    <location>
        <begin position="5"/>
        <end position="130"/>
    </location>
</feature>
<dbReference type="OrthoDB" id="9808041at2"/>
<evidence type="ECO:0000259" key="9">
    <source>
        <dbReference type="Pfam" id="PF01288"/>
    </source>
</evidence>
<evidence type="ECO:0000256" key="7">
    <source>
        <dbReference type="ARBA" id="ARBA00022840"/>
    </source>
</evidence>
<dbReference type="UniPathway" id="UPA00077">
    <property type="reaction ID" value="UER00155"/>
</dbReference>
<comment type="pathway">
    <text evidence="2">Cofactor biosynthesis; tetrahydrofolate biosynthesis; 2-amino-4-hydroxy-6-hydroxymethyl-7,8-dihydropteridine diphosphate from 7,8-dihydroneopterin triphosphate: step 4/4.</text>
</comment>
<gene>
    <name evidence="10" type="primary">folK</name>
    <name evidence="10" type="ORF">NCTC9836_00563</name>
</gene>
<dbReference type="SUPFAM" id="SSF55083">
    <property type="entry name" value="6-hydroxymethyl-7,8-dihydropterin pyrophosphokinase, HPPK"/>
    <property type="match status" value="1"/>
</dbReference>
<dbReference type="InterPro" id="IPR000550">
    <property type="entry name" value="Hppk"/>
</dbReference>
<dbReference type="GO" id="GO:0046656">
    <property type="term" value="P:folic acid biosynthetic process"/>
    <property type="evidence" value="ECO:0007669"/>
    <property type="project" value="UniProtKB-KW"/>
</dbReference>
<dbReference type="PANTHER" id="PTHR43071">
    <property type="entry name" value="2-AMINO-4-HYDROXY-6-HYDROXYMETHYLDIHYDROPTERIDINE PYROPHOSPHOKINASE"/>
    <property type="match status" value="1"/>
</dbReference>
<evidence type="ECO:0000256" key="3">
    <source>
        <dbReference type="ARBA" id="ARBA00013253"/>
    </source>
</evidence>
<evidence type="ECO:0000256" key="1">
    <source>
        <dbReference type="ARBA" id="ARBA00000198"/>
    </source>
</evidence>
<proteinExistence type="predicted"/>
<dbReference type="CDD" id="cd00483">
    <property type="entry name" value="HPPK"/>
    <property type="match status" value="1"/>
</dbReference>
<dbReference type="Proteomes" id="UP000254664">
    <property type="component" value="Unassembled WGS sequence"/>
</dbReference>
<accession>A0A381J735</accession>
<dbReference type="Pfam" id="PF01288">
    <property type="entry name" value="HPPK"/>
    <property type="match status" value="1"/>
</dbReference>
<evidence type="ECO:0000313" key="11">
    <source>
        <dbReference type="Proteomes" id="UP000254664"/>
    </source>
</evidence>
<evidence type="ECO:0000256" key="8">
    <source>
        <dbReference type="ARBA" id="ARBA00022909"/>
    </source>
</evidence>
<sequence length="157" mass="18261">MNKIYLGLGSNIGDTKINIETAISLLSKKINIKDKSSYYETEPVGFKDQPWFLNIVIEGETDLRVEELLNFTQSVENDMKRVKTFLNGPRIIDVDILLYNDVNIVSERLNVPHPRMHERAFVMVPLFELSKDLRINNMLIQDIIKNLKGKETIKRVW</sequence>
<comment type="catalytic activity">
    <reaction evidence="1">
        <text>6-hydroxymethyl-7,8-dihydropterin + ATP = (7,8-dihydropterin-6-yl)methyl diphosphate + AMP + H(+)</text>
        <dbReference type="Rhea" id="RHEA:11412"/>
        <dbReference type="ChEBI" id="CHEBI:15378"/>
        <dbReference type="ChEBI" id="CHEBI:30616"/>
        <dbReference type="ChEBI" id="CHEBI:44841"/>
        <dbReference type="ChEBI" id="CHEBI:72950"/>
        <dbReference type="ChEBI" id="CHEBI:456215"/>
        <dbReference type="EC" id="2.7.6.3"/>
    </reaction>
</comment>
<dbReference type="AlphaFoldDB" id="A0A381J735"/>
<dbReference type="GO" id="GO:0016301">
    <property type="term" value="F:kinase activity"/>
    <property type="evidence" value="ECO:0007669"/>
    <property type="project" value="UniProtKB-KW"/>
</dbReference>
<keyword evidence="4 10" id="KW-0808">Transferase</keyword>
<dbReference type="InterPro" id="IPR035907">
    <property type="entry name" value="Hppk_sf"/>
</dbReference>
<dbReference type="NCBIfam" id="TIGR01498">
    <property type="entry name" value="folK"/>
    <property type="match status" value="1"/>
</dbReference>
<evidence type="ECO:0000256" key="5">
    <source>
        <dbReference type="ARBA" id="ARBA00022741"/>
    </source>
</evidence>